<evidence type="ECO:0000256" key="6">
    <source>
        <dbReference type="ARBA" id="ARBA00037345"/>
    </source>
</evidence>
<dbReference type="InterPro" id="IPR009057">
    <property type="entry name" value="Homeodomain-like_sf"/>
</dbReference>
<dbReference type="Pfam" id="PF02311">
    <property type="entry name" value="AraC_binding"/>
    <property type="match status" value="1"/>
</dbReference>
<dbReference type="PANTHER" id="PTHR46796:SF2">
    <property type="entry name" value="TRANSCRIPTIONAL REGULATORY PROTEIN"/>
    <property type="match status" value="1"/>
</dbReference>
<feature type="domain" description="HTH araC/xylS-type" evidence="7">
    <location>
        <begin position="182"/>
        <end position="278"/>
    </location>
</feature>
<dbReference type="Gene3D" id="1.10.10.60">
    <property type="entry name" value="Homeodomain-like"/>
    <property type="match status" value="1"/>
</dbReference>
<reference evidence="8 9" key="1">
    <citation type="submission" date="2018-06" db="EMBL/GenBank/DDBJ databases">
        <title>Three novel Pseudomonas species isolated from symptomatic oak.</title>
        <authorList>
            <person name="Bueno-Gonzalez V."/>
            <person name="Brady C."/>
        </authorList>
    </citation>
    <scope>NUCLEOTIDE SEQUENCE [LARGE SCALE GENOMIC DNA]</scope>
    <source>
        <strain evidence="8 9">P26B</strain>
    </source>
</reference>
<keyword evidence="9" id="KW-1185">Reference proteome</keyword>
<evidence type="ECO:0000313" key="8">
    <source>
        <dbReference type="EMBL" id="TBV03792.1"/>
    </source>
</evidence>
<keyword evidence="5" id="KW-0804">Transcription</keyword>
<dbReference type="PRINTS" id="PR00032">
    <property type="entry name" value="HTHARAC"/>
</dbReference>
<comment type="caution">
    <text evidence="8">The sequence shown here is derived from an EMBL/GenBank/DDBJ whole genome shotgun (WGS) entry which is preliminary data.</text>
</comment>
<evidence type="ECO:0000313" key="9">
    <source>
        <dbReference type="Proteomes" id="UP000291334"/>
    </source>
</evidence>
<dbReference type="Proteomes" id="UP000291334">
    <property type="component" value="Unassembled WGS sequence"/>
</dbReference>
<evidence type="ECO:0000256" key="4">
    <source>
        <dbReference type="ARBA" id="ARBA00023159"/>
    </source>
</evidence>
<dbReference type="PROSITE" id="PS01124">
    <property type="entry name" value="HTH_ARAC_FAMILY_2"/>
    <property type="match status" value="1"/>
</dbReference>
<dbReference type="InterPro" id="IPR037923">
    <property type="entry name" value="HTH-like"/>
</dbReference>
<keyword evidence="3" id="KW-0238">DNA-binding</keyword>
<dbReference type="Pfam" id="PF12833">
    <property type="entry name" value="HTH_18"/>
    <property type="match status" value="1"/>
</dbReference>
<accession>A0ABY1Z6E0</accession>
<dbReference type="InterPro" id="IPR050204">
    <property type="entry name" value="AraC_XylS_family_regulators"/>
</dbReference>
<dbReference type="SUPFAM" id="SSF46689">
    <property type="entry name" value="Homeodomain-like"/>
    <property type="match status" value="2"/>
</dbReference>
<gene>
    <name evidence="8" type="ORF">DNK34_15805</name>
</gene>
<evidence type="ECO:0000259" key="7">
    <source>
        <dbReference type="PROSITE" id="PS01124"/>
    </source>
</evidence>
<organism evidence="8 9">
    <name type="scientific">Phytopseudomonas dryadis</name>
    <dbReference type="NCBI Taxonomy" id="2487520"/>
    <lineage>
        <taxon>Bacteria</taxon>
        <taxon>Pseudomonadati</taxon>
        <taxon>Pseudomonadota</taxon>
        <taxon>Gammaproteobacteria</taxon>
        <taxon>Pseudomonadales</taxon>
        <taxon>Pseudomonadaceae</taxon>
        <taxon>Phytopseudomonas</taxon>
    </lineage>
</organism>
<dbReference type="InterPro" id="IPR018060">
    <property type="entry name" value="HTH_AraC"/>
</dbReference>
<dbReference type="InterPro" id="IPR018062">
    <property type="entry name" value="HTH_AraC-typ_CS"/>
</dbReference>
<dbReference type="PROSITE" id="PS00041">
    <property type="entry name" value="HTH_ARAC_FAMILY_1"/>
    <property type="match status" value="1"/>
</dbReference>
<comment type="subcellular location">
    <subcellularLocation>
        <location evidence="1">Cytoplasm</location>
    </subcellularLocation>
</comment>
<evidence type="ECO:0000256" key="1">
    <source>
        <dbReference type="ARBA" id="ARBA00004496"/>
    </source>
</evidence>
<protein>
    <submittedName>
        <fullName evidence="8">AraC family transcriptional regulator</fullName>
    </submittedName>
</protein>
<dbReference type="InterPro" id="IPR003313">
    <property type="entry name" value="AraC-bd"/>
</dbReference>
<keyword evidence="4" id="KW-0010">Activator</keyword>
<keyword evidence="2" id="KW-0805">Transcription regulation</keyword>
<dbReference type="SMART" id="SM00342">
    <property type="entry name" value="HTH_ARAC"/>
    <property type="match status" value="1"/>
</dbReference>
<evidence type="ECO:0000256" key="3">
    <source>
        <dbReference type="ARBA" id="ARBA00023125"/>
    </source>
</evidence>
<dbReference type="InterPro" id="IPR020449">
    <property type="entry name" value="Tscrpt_reg_AraC-type_HTH"/>
</dbReference>
<name>A0ABY1Z6E0_9GAMM</name>
<evidence type="ECO:0000256" key="5">
    <source>
        <dbReference type="ARBA" id="ARBA00023163"/>
    </source>
</evidence>
<dbReference type="RefSeq" id="WP_131176323.1">
    <property type="nucleotide sequence ID" value="NZ_QJUM01000018.1"/>
</dbReference>
<proteinExistence type="predicted"/>
<dbReference type="SUPFAM" id="SSF51215">
    <property type="entry name" value="Regulatory protein AraC"/>
    <property type="match status" value="1"/>
</dbReference>
<comment type="function">
    <text evidence="6">Regulatory protein of the TOL plasmid xyl operons. XylS activates the xylXYZLTEGFJQKIH operon required for the degradation of toluene, m-xylene and p-xylene.</text>
</comment>
<dbReference type="EMBL" id="QJUM01000018">
    <property type="protein sequence ID" value="TBV03792.1"/>
    <property type="molecule type" value="Genomic_DNA"/>
</dbReference>
<evidence type="ECO:0000256" key="2">
    <source>
        <dbReference type="ARBA" id="ARBA00023015"/>
    </source>
</evidence>
<dbReference type="PANTHER" id="PTHR46796">
    <property type="entry name" value="HTH-TYPE TRANSCRIPTIONAL ACTIVATOR RHAS-RELATED"/>
    <property type="match status" value="1"/>
</dbReference>
<sequence>MKHRDHTPKQAIVPRFWRDAALPFIELRSIEDGRQVCYGRHAHEIFSIGAITRGQSTYSNRDVDQFVSQGTVVLMNPGDVHACNPIDGEPWSYLMLYVDPQWLGRLQHARGLADTPSFQRFACIASEDNELYQRLLQLGEMLLAPALDSSAKAAQATAFFSLALERLALEGDSGDDINPRLEQAARLIHRHCGATLSLDTLCEAAQLSPSQLIRGFKRRYGMTPHAYLLNRRIQFAHARLKSGAPLAEVALEAGFADQAHFQRTFKQFLAATPGQYRG</sequence>